<dbReference type="Gene3D" id="3.80.10.10">
    <property type="entry name" value="Ribonuclease Inhibitor"/>
    <property type="match status" value="1"/>
</dbReference>
<feature type="domain" description="Protein kinase" evidence="10">
    <location>
        <begin position="37"/>
        <end position="309"/>
    </location>
</feature>
<evidence type="ECO:0000256" key="5">
    <source>
        <dbReference type="ARBA" id="ARBA00022777"/>
    </source>
</evidence>
<dbReference type="SUPFAM" id="SSF56112">
    <property type="entry name" value="Protein kinase-like (PK-like)"/>
    <property type="match status" value="1"/>
</dbReference>
<organism evidence="11 12">
    <name type="scientific">Halteria grandinella</name>
    <dbReference type="NCBI Taxonomy" id="5974"/>
    <lineage>
        <taxon>Eukaryota</taxon>
        <taxon>Sar</taxon>
        <taxon>Alveolata</taxon>
        <taxon>Ciliophora</taxon>
        <taxon>Intramacronucleata</taxon>
        <taxon>Spirotrichea</taxon>
        <taxon>Stichotrichia</taxon>
        <taxon>Sporadotrichida</taxon>
        <taxon>Halteriidae</taxon>
        <taxon>Halteria</taxon>
    </lineage>
</organism>
<dbReference type="EMBL" id="RRYP01005994">
    <property type="protein sequence ID" value="TNV81577.1"/>
    <property type="molecule type" value="Genomic_DNA"/>
</dbReference>
<feature type="compositionally biased region" description="Polar residues" evidence="9">
    <location>
        <begin position="412"/>
        <end position="428"/>
    </location>
</feature>
<accession>A0A8J8NTB4</accession>
<name>A0A8J8NTB4_HALGN</name>
<keyword evidence="6" id="KW-0067">ATP-binding</keyword>
<evidence type="ECO:0000313" key="11">
    <source>
        <dbReference type="EMBL" id="TNV81577.1"/>
    </source>
</evidence>
<dbReference type="PANTHER" id="PTHR24343">
    <property type="entry name" value="SERINE/THREONINE KINASE"/>
    <property type="match status" value="1"/>
</dbReference>
<evidence type="ECO:0000256" key="7">
    <source>
        <dbReference type="ARBA" id="ARBA00047899"/>
    </source>
</evidence>
<reference evidence="11" key="1">
    <citation type="submission" date="2019-06" db="EMBL/GenBank/DDBJ databases">
        <authorList>
            <person name="Zheng W."/>
        </authorList>
    </citation>
    <scope>NUCLEOTIDE SEQUENCE</scope>
    <source>
        <strain evidence="11">QDHG01</strain>
    </source>
</reference>
<evidence type="ECO:0000256" key="1">
    <source>
        <dbReference type="ARBA" id="ARBA00012513"/>
    </source>
</evidence>
<evidence type="ECO:0000259" key="10">
    <source>
        <dbReference type="PROSITE" id="PS50011"/>
    </source>
</evidence>
<keyword evidence="4" id="KW-0547">Nucleotide-binding</keyword>
<feature type="region of interest" description="Disordered" evidence="9">
    <location>
        <begin position="408"/>
        <end position="461"/>
    </location>
</feature>
<keyword evidence="5" id="KW-0418">Kinase</keyword>
<evidence type="ECO:0000256" key="4">
    <source>
        <dbReference type="ARBA" id="ARBA00022741"/>
    </source>
</evidence>
<comment type="catalytic activity">
    <reaction evidence="8">
        <text>L-seryl-[protein] + ATP = O-phospho-L-seryl-[protein] + ADP + H(+)</text>
        <dbReference type="Rhea" id="RHEA:17989"/>
        <dbReference type="Rhea" id="RHEA-COMP:9863"/>
        <dbReference type="Rhea" id="RHEA-COMP:11604"/>
        <dbReference type="ChEBI" id="CHEBI:15378"/>
        <dbReference type="ChEBI" id="CHEBI:29999"/>
        <dbReference type="ChEBI" id="CHEBI:30616"/>
        <dbReference type="ChEBI" id="CHEBI:83421"/>
        <dbReference type="ChEBI" id="CHEBI:456216"/>
        <dbReference type="EC" id="2.7.11.1"/>
    </reaction>
</comment>
<proteinExistence type="predicted"/>
<comment type="caution">
    <text evidence="11">The sequence shown here is derived from an EMBL/GenBank/DDBJ whole genome shotgun (WGS) entry which is preliminary data.</text>
</comment>
<sequence length="616" mass="70093">MDYLQNKMRVSTLQSSSTHQNQQQSFSSRHLAARPRLAINETIGSQQRSKQIQSPPQGGGPRDDNHTFLVNNFDVIDSHVTERGNTTCYYAQSIFDQQFYIIKRRKIRDMSEDLQNREQLMMINVVSQHESLTEYNNSFYVNKSMYIMYKAAPNNFQGKFPIRNMHTAITLFVQICQAVNHLHRNNLCLGILSPEILYLENDSKRVRLGLQHLYEVNRQLKLSLQEDFSHALAYMAPEAYFSRAGDVWGLGILLHEMLTGEKPIHKGQTVILSDTLVDTQLSTLLKQILVRDPNKRIKLDDLIFQVIKLQHDSDTASSPNLLMQGGHQNPMNSFEPQQPTGQATINDNSKQTLIDLTLSTILKPPDQTKQQDTQHSIMRLETDGQTRDLLDFSLAQFTNDSRALITKGKSPQVVQSSQLTSAHHQQMTPDFKQRGSHSSRPVGYQYHESTSPKLEASSRTIKLSQTPRQKIKVKAVRNQQKQATPTLSQGNTTKIKDYCTSADYYLPTEVNCQNSPSQNALREALMRDEIAPKSPLEIKAESIRACVNFESPMVNLNERGITDDLLDILLESDFSLNLRILSLNNNSITDVGFALLATHLHKYPNLRVLYLSKLQQ</sequence>
<feature type="region of interest" description="Disordered" evidence="9">
    <location>
        <begin position="1"/>
        <end position="66"/>
    </location>
</feature>
<evidence type="ECO:0000256" key="2">
    <source>
        <dbReference type="ARBA" id="ARBA00022527"/>
    </source>
</evidence>
<dbReference type="GO" id="GO:0004674">
    <property type="term" value="F:protein serine/threonine kinase activity"/>
    <property type="evidence" value="ECO:0007669"/>
    <property type="project" value="UniProtKB-KW"/>
</dbReference>
<gene>
    <name evidence="11" type="ORF">FGO68_gene7977</name>
</gene>
<evidence type="ECO:0000256" key="9">
    <source>
        <dbReference type="SAM" id="MobiDB-lite"/>
    </source>
</evidence>
<comment type="catalytic activity">
    <reaction evidence="7">
        <text>L-threonyl-[protein] + ATP = O-phospho-L-threonyl-[protein] + ADP + H(+)</text>
        <dbReference type="Rhea" id="RHEA:46608"/>
        <dbReference type="Rhea" id="RHEA-COMP:11060"/>
        <dbReference type="Rhea" id="RHEA-COMP:11605"/>
        <dbReference type="ChEBI" id="CHEBI:15378"/>
        <dbReference type="ChEBI" id="CHEBI:30013"/>
        <dbReference type="ChEBI" id="CHEBI:30616"/>
        <dbReference type="ChEBI" id="CHEBI:61977"/>
        <dbReference type="ChEBI" id="CHEBI:456216"/>
        <dbReference type="EC" id="2.7.11.1"/>
    </reaction>
</comment>
<evidence type="ECO:0000256" key="3">
    <source>
        <dbReference type="ARBA" id="ARBA00022679"/>
    </source>
</evidence>
<dbReference type="SMART" id="SM00220">
    <property type="entry name" value="S_TKc"/>
    <property type="match status" value="1"/>
</dbReference>
<dbReference type="SUPFAM" id="SSF52047">
    <property type="entry name" value="RNI-like"/>
    <property type="match status" value="1"/>
</dbReference>
<evidence type="ECO:0000256" key="6">
    <source>
        <dbReference type="ARBA" id="ARBA00022840"/>
    </source>
</evidence>
<dbReference type="InterPro" id="IPR000719">
    <property type="entry name" value="Prot_kinase_dom"/>
</dbReference>
<keyword evidence="12" id="KW-1185">Reference proteome</keyword>
<feature type="compositionally biased region" description="Polar residues" evidence="9">
    <location>
        <begin position="42"/>
        <end position="56"/>
    </location>
</feature>
<dbReference type="Pfam" id="PF00069">
    <property type="entry name" value="Pkinase"/>
    <property type="match status" value="1"/>
</dbReference>
<dbReference type="Proteomes" id="UP000785679">
    <property type="component" value="Unassembled WGS sequence"/>
</dbReference>
<feature type="compositionally biased region" description="Polar residues" evidence="9">
    <location>
        <begin position="447"/>
        <end position="461"/>
    </location>
</feature>
<evidence type="ECO:0000256" key="8">
    <source>
        <dbReference type="ARBA" id="ARBA00048679"/>
    </source>
</evidence>
<feature type="compositionally biased region" description="Low complexity" evidence="9">
    <location>
        <begin position="11"/>
        <end position="28"/>
    </location>
</feature>
<dbReference type="PROSITE" id="PS50011">
    <property type="entry name" value="PROTEIN_KINASE_DOM"/>
    <property type="match status" value="1"/>
</dbReference>
<keyword evidence="3" id="KW-0808">Transferase</keyword>
<dbReference type="OrthoDB" id="598358at2759"/>
<evidence type="ECO:0000313" key="12">
    <source>
        <dbReference type="Proteomes" id="UP000785679"/>
    </source>
</evidence>
<dbReference type="AlphaFoldDB" id="A0A8J8NTB4"/>
<keyword evidence="2" id="KW-0723">Serine/threonine-protein kinase</keyword>
<dbReference type="InterPro" id="IPR032675">
    <property type="entry name" value="LRR_dom_sf"/>
</dbReference>
<protein>
    <recommendedName>
        <fullName evidence="1">non-specific serine/threonine protein kinase</fullName>
        <ecNumber evidence="1">2.7.11.1</ecNumber>
    </recommendedName>
</protein>
<dbReference type="Gene3D" id="1.10.510.10">
    <property type="entry name" value="Transferase(Phosphotransferase) domain 1"/>
    <property type="match status" value="1"/>
</dbReference>
<dbReference type="EC" id="2.7.11.1" evidence="1"/>
<dbReference type="GO" id="GO:0005524">
    <property type="term" value="F:ATP binding"/>
    <property type="evidence" value="ECO:0007669"/>
    <property type="project" value="UniProtKB-KW"/>
</dbReference>
<dbReference type="InterPro" id="IPR011009">
    <property type="entry name" value="Kinase-like_dom_sf"/>
</dbReference>